<gene>
    <name evidence="1" type="ORF">S01H1_10882</name>
</gene>
<feature type="non-terminal residue" evidence="1">
    <location>
        <position position="86"/>
    </location>
</feature>
<dbReference type="Gene3D" id="4.10.410.40">
    <property type="match status" value="1"/>
</dbReference>
<dbReference type="EMBL" id="BARS01005547">
    <property type="protein sequence ID" value="GAF75067.1"/>
    <property type="molecule type" value="Genomic_DNA"/>
</dbReference>
<sequence length="86" mass="9228">MVAIGEVRNYRINATETGIPLTSFDSSGYEETGTGTRSCEVTMEMIYVSTDASQDDILTAFSSQGTRYFSVRPTTGTTPSVVGTGR</sequence>
<evidence type="ECO:0000313" key="1">
    <source>
        <dbReference type="EMBL" id="GAF75067.1"/>
    </source>
</evidence>
<name>X0SGR9_9ZZZZ</name>
<dbReference type="AlphaFoldDB" id="X0SGR9"/>
<protein>
    <submittedName>
        <fullName evidence="1">Uncharacterized protein</fullName>
    </submittedName>
</protein>
<reference evidence="1" key="1">
    <citation type="journal article" date="2014" name="Front. Microbiol.">
        <title>High frequency of phylogenetically diverse reductive dehalogenase-homologous genes in deep subseafloor sedimentary metagenomes.</title>
        <authorList>
            <person name="Kawai M."/>
            <person name="Futagami T."/>
            <person name="Toyoda A."/>
            <person name="Takaki Y."/>
            <person name="Nishi S."/>
            <person name="Hori S."/>
            <person name="Arai W."/>
            <person name="Tsubouchi T."/>
            <person name="Morono Y."/>
            <person name="Uchiyama I."/>
            <person name="Ito T."/>
            <person name="Fujiyama A."/>
            <person name="Inagaki F."/>
            <person name="Takami H."/>
        </authorList>
    </citation>
    <scope>NUCLEOTIDE SEQUENCE</scope>
    <source>
        <strain evidence="1">Expedition CK06-06</strain>
    </source>
</reference>
<accession>X0SGR9</accession>
<comment type="caution">
    <text evidence="1">The sequence shown here is derived from an EMBL/GenBank/DDBJ whole genome shotgun (WGS) entry which is preliminary data.</text>
</comment>
<organism evidence="1">
    <name type="scientific">marine sediment metagenome</name>
    <dbReference type="NCBI Taxonomy" id="412755"/>
    <lineage>
        <taxon>unclassified sequences</taxon>
        <taxon>metagenomes</taxon>
        <taxon>ecological metagenomes</taxon>
    </lineage>
</organism>
<proteinExistence type="predicted"/>